<feature type="transmembrane region" description="Helical" evidence="1">
    <location>
        <begin position="12"/>
        <end position="36"/>
    </location>
</feature>
<keyword evidence="1" id="KW-0472">Membrane</keyword>
<evidence type="ECO:0000313" key="2">
    <source>
        <dbReference type="EMBL" id="ABQ27073.1"/>
    </source>
</evidence>
<dbReference type="OrthoDB" id="9769653at2"/>
<organism evidence="2 3">
    <name type="scientific">Geotalea uraniireducens (strain Rf4)</name>
    <name type="common">Geobacter uraniireducens</name>
    <dbReference type="NCBI Taxonomy" id="351605"/>
    <lineage>
        <taxon>Bacteria</taxon>
        <taxon>Pseudomonadati</taxon>
        <taxon>Thermodesulfobacteriota</taxon>
        <taxon>Desulfuromonadia</taxon>
        <taxon>Geobacterales</taxon>
        <taxon>Geobacteraceae</taxon>
        <taxon>Geotalea</taxon>
    </lineage>
</organism>
<feature type="transmembrane region" description="Helical" evidence="1">
    <location>
        <begin position="87"/>
        <end position="106"/>
    </location>
</feature>
<accession>A5G5K5</accession>
<protein>
    <submittedName>
        <fullName evidence="2">Uncharacterized protein</fullName>
    </submittedName>
</protein>
<proteinExistence type="predicted"/>
<dbReference type="HOGENOM" id="CLU_1674783_0_0_7"/>
<gene>
    <name evidence="2" type="ordered locus">Gura_2901</name>
</gene>
<feature type="transmembrane region" description="Helical" evidence="1">
    <location>
        <begin position="48"/>
        <end position="67"/>
    </location>
</feature>
<keyword evidence="3" id="KW-1185">Reference proteome</keyword>
<evidence type="ECO:0000256" key="1">
    <source>
        <dbReference type="SAM" id="Phobius"/>
    </source>
</evidence>
<dbReference type="STRING" id="351605.Gura_2901"/>
<dbReference type="AlphaFoldDB" id="A5G5K5"/>
<reference evidence="2 3" key="1">
    <citation type="submission" date="2007-05" db="EMBL/GenBank/DDBJ databases">
        <title>Complete sequence of Geobacter uraniireducens Rf4.</title>
        <authorList>
            <consortium name="US DOE Joint Genome Institute"/>
            <person name="Copeland A."/>
            <person name="Lucas S."/>
            <person name="Lapidus A."/>
            <person name="Barry K."/>
            <person name="Detter J.C."/>
            <person name="Glavina del Rio T."/>
            <person name="Hammon N."/>
            <person name="Israni S."/>
            <person name="Dalin E."/>
            <person name="Tice H."/>
            <person name="Pitluck S."/>
            <person name="Chertkov O."/>
            <person name="Brettin T."/>
            <person name="Bruce D."/>
            <person name="Han C."/>
            <person name="Schmutz J."/>
            <person name="Larimer F."/>
            <person name="Land M."/>
            <person name="Hauser L."/>
            <person name="Kyrpides N."/>
            <person name="Mikhailova N."/>
            <person name="Shelobolina E."/>
            <person name="Aklujkar M."/>
            <person name="Lovley D."/>
            <person name="Richardson P."/>
        </authorList>
    </citation>
    <scope>NUCLEOTIDE SEQUENCE [LARGE SCALE GENOMIC DNA]</scope>
    <source>
        <strain evidence="2 3">Rf4</strain>
    </source>
</reference>
<dbReference type="Proteomes" id="UP000006695">
    <property type="component" value="Chromosome"/>
</dbReference>
<evidence type="ECO:0000313" key="3">
    <source>
        <dbReference type="Proteomes" id="UP000006695"/>
    </source>
</evidence>
<dbReference type="RefSeq" id="WP_011939743.1">
    <property type="nucleotide sequence ID" value="NC_009483.1"/>
</dbReference>
<dbReference type="EMBL" id="CP000698">
    <property type="protein sequence ID" value="ABQ27073.1"/>
    <property type="molecule type" value="Genomic_DNA"/>
</dbReference>
<sequence length="149" mass="16618">MPGIFKDICKTLVLHAVAAHFNNGLLPAALLFLLLALNSGDPYFERTVLHLIIIATCMVPVSFFSGVHDWRTKFNGGRAPVFYRKMWLSAILFLLVGSAACIRLIHPGLFFDGGVFKWIYMGCLFSALPVVVMLGHYGGKLAYQWKNLK</sequence>
<keyword evidence="1" id="KW-1133">Transmembrane helix</keyword>
<feature type="transmembrane region" description="Helical" evidence="1">
    <location>
        <begin position="118"/>
        <end position="139"/>
    </location>
</feature>
<dbReference type="KEGG" id="gur:Gura_2901"/>
<keyword evidence="1" id="KW-0812">Transmembrane</keyword>
<name>A5G5K5_GEOUR</name>